<dbReference type="AlphaFoldDB" id="A0A6J4E6I7"/>
<accession>A0A6J4E6I7</accession>
<reference evidence="1 3" key="1">
    <citation type="submission" date="2020-05" db="EMBL/GenBank/DDBJ databases">
        <title>Characterization of novel class B3 metallo-beta-lactamase from novel Pseudomonas species.</title>
        <authorList>
            <person name="Yamada K."/>
            <person name="Aoki K."/>
            <person name="Ishii Y."/>
        </authorList>
    </citation>
    <scope>NUCLEOTIDE SEQUENCE [LARGE SCALE GENOMIC DNA]</scope>
    <source>
        <strain evidence="1 3">TUM18999</strain>
        <strain evidence="2 4">TUM20286</strain>
    </source>
</reference>
<dbReference type="Proteomes" id="UP000509383">
    <property type="component" value="Chromosome"/>
</dbReference>
<gene>
    <name evidence="1" type="ORF">TUM18999_27350</name>
    <name evidence="2" type="ORF">TUM20286_18490</name>
</gene>
<dbReference type="Proteomes" id="UP001054892">
    <property type="component" value="Unassembled WGS sequence"/>
</dbReference>
<protein>
    <submittedName>
        <fullName evidence="1">Uncharacterized protein</fullName>
    </submittedName>
</protein>
<evidence type="ECO:0000313" key="4">
    <source>
        <dbReference type="Proteomes" id="UP001054892"/>
    </source>
</evidence>
<name>A0A6J4E6I7_9PSED</name>
<dbReference type="EMBL" id="AP023189">
    <property type="protein sequence ID" value="BCG24544.1"/>
    <property type="molecule type" value="Genomic_DNA"/>
</dbReference>
<organism evidence="1 3">
    <name type="scientific">Pseudomonas tohonis</name>
    <dbReference type="NCBI Taxonomy" id="2725477"/>
    <lineage>
        <taxon>Bacteria</taxon>
        <taxon>Pseudomonadati</taxon>
        <taxon>Pseudomonadota</taxon>
        <taxon>Gammaproteobacteria</taxon>
        <taxon>Pseudomonadales</taxon>
        <taxon>Pseudomonadaceae</taxon>
        <taxon>Pseudomonas</taxon>
    </lineage>
</organism>
<keyword evidence="4" id="KW-1185">Reference proteome</keyword>
<evidence type="ECO:0000313" key="3">
    <source>
        <dbReference type="Proteomes" id="UP000509383"/>
    </source>
</evidence>
<evidence type="ECO:0000313" key="1">
    <source>
        <dbReference type="EMBL" id="BCG24544.1"/>
    </source>
</evidence>
<proteinExistence type="predicted"/>
<dbReference type="KEGG" id="ptw:TUM18999_27350"/>
<dbReference type="EMBL" id="BQKM01000003">
    <property type="protein sequence ID" value="GJN52097.1"/>
    <property type="molecule type" value="Genomic_DNA"/>
</dbReference>
<evidence type="ECO:0000313" key="2">
    <source>
        <dbReference type="EMBL" id="GJN52097.1"/>
    </source>
</evidence>
<sequence>MSGALELLLGLLLVADTHKPDCANLHCLLSLLARGLTQAEETLEQVI</sequence>